<feature type="domain" description="VOC" evidence="1">
    <location>
        <begin position="13"/>
        <end position="146"/>
    </location>
</feature>
<reference evidence="2" key="1">
    <citation type="submission" date="2020-10" db="EMBL/GenBank/DDBJ databases">
        <title>Taxonomic study of unclassified bacteria belonging to the class Ktedonobacteria.</title>
        <authorList>
            <person name="Yabe S."/>
            <person name="Wang C.M."/>
            <person name="Zheng Y."/>
            <person name="Sakai Y."/>
            <person name="Cavaletti L."/>
            <person name="Monciardini P."/>
            <person name="Donadio S."/>
        </authorList>
    </citation>
    <scope>NUCLEOTIDE SEQUENCE</scope>
    <source>
        <strain evidence="2">ID150040</strain>
    </source>
</reference>
<gene>
    <name evidence="2" type="ORF">KSF_044870</name>
</gene>
<dbReference type="InterPro" id="IPR050383">
    <property type="entry name" value="GlyoxalaseI/FosfomycinResist"/>
</dbReference>
<dbReference type="CDD" id="cd06587">
    <property type="entry name" value="VOC"/>
    <property type="match status" value="1"/>
</dbReference>
<keyword evidence="3" id="KW-1185">Reference proteome</keyword>
<dbReference type="PROSITE" id="PS51819">
    <property type="entry name" value="VOC"/>
    <property type="match status" value="2"/>
</dbReference>
<protein>
    <submittedName>
        <fullName evidence="2">Oxidoreductase</fullName>
    </submittedName>
</protein>
<evidence type="ECO:0000313" key="2">
    <source>
        <dbReference type="EMBL" id="GHO94439.1"/>
    </source>
</evidence>
<dbReference type="Gene3D" id="3.10.180.10">
    <property type="entry name" value="2,3-Dihydroxybiphenyl 1,2-Dioxygenase, domain 1"/>
    <property type="match status" value="2"/>
</dbReference>
<name>A0A8J3IFJ8_9CHLR</name>
<dbReference type="PANTHER" id="PTHR21366:SF31">
    <property type="entry name" value="METALLOTHIOL TRANSFERASE FOSB"/>
    <property type="match status" value="1"/>
</dbReference>
<evidence type="ECO:0000313" key="3">
    <source>
        <dbReference type="Proteomes" id="UP000597444"/>
    </source>
</evidence>
<dbReference type="InterPro" id="IPR037523">
    <property type="entry name" value="VOC_core"/>
</dbReference>
<sequence>MSNQQIQKVKVKRLAHIGLWATDVLLQARFYHQVLGLDLRTTSDAPSDLDLEEANLFFALDDEPYCLGLFYDNRPVVNNGRKPVARSPLHHLAFTVDTDAELAALAARLQMAGVEVVFGPREGELEQGDALWLSDPDGNRIAITVATDELFPPTGTTYTRRSSLRPQVLQHIALNTPQLEEMVEFYTEALGFDISDWLLRERAWLRCNANHHTIMFTQGQPGIDHIGFTIADNNDIVRWADLLYQQEVQILWGPGRHGAGNDLFVRFANPDGTHIELSAGLQQYHDRDVTIAPRLWHTRTSALNLWGVMPSWLHEEVQV</sequence>
<dbReference type="Pfam" id="PF00903">
    <property type="entry name" value="Glyoxalase"/>
    <property type="match status" value="2"/>
</dbReference>
<evidence type="ECO:0000259" key="1">
    <source>
        <dbReference type="PROSITE" id="PS51819"/>
    </source>
</evidence>
<dbReference type="EMBL" id="BNJK01000001">
    <property type="protein sequence ID" value="GHO94439.1"/>
    <property type="molecule type" value="Genomic_DNA"/>
</dbReference>
<organism evidence="2 3">
    <name type="scientific">Reticulibacter mediterranei</name>
    <dbReference type="NCBI Taxonomy" id="2778369"/>
    <lineage>
        <taxon>Bacteria</taxon>
        <taxon>Bacillati</taxon>
        <taxon>Chloroflexota</taxon>
        <taxon>Ktedonobacteria</taxon>
        <taxon>Ktedonobacterales</taxon>
        <taxon>Reticulibacteraceae</taxon>
        <taxon>Reticulibacter</taxon>
    </lineage>
</organism>
<feature type="domain" description="VOC" evidence="1">
    <location>
        <begin position="168"/>
        <end position="280"/>
    </location>
</feature>
<dbReference type="PANTHER" id="PTHR21366">
    <property type="entry name" value="GLYOXALASE FAMILY PROTEIN"/>
    <property type="match status" value="1"/>
</dbReference>
<comment type="caution">
    <text evidence="2">The sequence shown here is derived from an EMBL/GenBank/DDBJ whole genome shotgun (WGS) entry which is preliminary data.</text>
</comment>
<dbReference type="RefSeq" id="WP_220205179.1">
    <property type="nucleotide sequence ID" value="NZ_BNJK01000001.1"/>
</dbReference>
<dbReference type="InterPro" id="IPR029068">
    <property type="entry name" value="Glyas_Bleomycin-R_OHBP_Dase"/>
</dbReference>
<dbReference type="AlphaFoldDB" id="A0A8J3IFJ8"/>
<accession>A0A8J3IFJ8</accession>
<dbReference type="SUPFAM" id="SSF54593">
    <property type="entry name" value="Glyoxalase/Bleomycin resistance protein/Dihydroxybiphenyl dioxygenase"/>
    <property type="match status" value="1"/>
</dbReference>
<dbReference type="InterPro" id="IPR004360">
    <property type="entry name" value="Glyas_Fos-R_dOase_dom"/>
</dbReference>
<dbReference type="Proteomes" id="UP000597444">
    <property type="component" value="Unassembled WGS sequence"/>
</dbReference>
<proteinExistence type="predicted"/>